<protein>
    <recommendedName>
        <fullName evidence="1">Haemolysin activator HlyB C-terminal domain-containing protein</fullName>
    </recommendedName>
</protein>
<reference evidence="2 3" key="1">
    <citation type="submission" date="2010-08" db="EMBL/GenBank/DDBJ databases">
        <authorList>
            <person name="Weinstock G."/>
            <person name="Sodergren E."/>
            <person name="Clifton S."/>
            <person name="Fulton L."/>
            <person name="Fulton B."/>
            <person name="Courtney L."/>
            <person name="Fronick C."/>
            <person name="Harrison M."/>
            <person name="Strong C."/>
            <person name="Farmer C."/>
            <person name="Delahaunty K."/>
            <person name="Markovic C."/>
            <person name="Hall O."/>
            <person name="Minx P."/>
            <person name="Tomlinson C."/>
            <person name="Mitreva M."/>
            <person name="Hou S."/>
            <person name="Chen J."/>
            <person name="Wollam A."/>
            <person name="Pepin K.H."/>
            <person name="Johnson M."/>
            <person name="Bhonagiri V."/>
            <person name="Zhang X."/>
            <person name="Suruliraj S."/>
            <person name="Warren W."/>
            <person name="Chinwalla A."/>
            <person name="Mardis E.R."/>
            <person name="Wilson R.K."/>
        </authorList>
    </citation>
    <scope>NUCLEOTIDE SEQUENCE [LARGE SCALE GENOMIC DNA]</scope>
    <source>
        <strain evidence="2 3">F0359</strain>
    </source>
</reference>
<dbReference type="GO" id="GO:0008320">
    <property type="term" value="F:protein transmembrane transporter activity"/>
    <property type="evidence" value="ECO:0007669"/>
    <property type="project" value="TreeGrafter"/>
</dbReference>
<dbReference type="AlphaFoldDB" id="E2ZAA0"/>
<evidence type="ECO:0000259" key="1">
    <source>
        <dbReference type="Pfam" id="PF03865"/>
    </source>
</evidence>
<dbReference type="EMBL" id="AECS01000010">
    <property type="protein sequence ID" value="EFQ04862.1"/>
    <property type="molecule type" value="Genomic_DNA"/>
</dbReference>
<gene>
    <name evidence="2" type="ORF">HMPREF9429_00360</name>
</gene>
<keyword evidence="3" id="KW-1185">Reference proteome</keyword>
<dbReference type="Proteomes" id="UP000003195">
    <property type="component" value="Unassembled WGS sequence"/>
</dbReference>
<dbReference type="InterPro" id="IPR005565">
    <property type="entry name" value="Hemolysn_activator_HlyB_C"/>
</dbReference>
<organism evidence="2 3">
    <name type="scientific">Megasphaera micronuciformis F0359</name>
    <dbReference type="NCBI Taxonomy" id="706434"/>
    <lineage>
        <taxon>Bacteria</taxon>
        <taxon>Bacillati</taxon>
        <taxon>Bacillota</taxon>
        <taxon>Negativicutes</taxon>
        <taxon>Veillonellales</taxon>
        <taxon>Veillonellaceae</taxon>
        <taxon>Megasphaera</taxon>
    </lineage>
</organism>
<dbReference type="InterPro" id="IPR051544">
    <property type="entry name" value="TPS_OM_transporter"/>
</dbReference>
<dbReference type="Pfam" id="PF03865">
    <property type="entry name" value="ShlB"/>
    <property type="match status" value="1"/>
</dbReference>
<dbReference type="STRING" id="706434.HMPREF9429_00360"/>
<dbReference type="eggNOG" id="COG2831">
    <property type="taxonomic scope" value="Bacteria"/>
</dbReference>
<accession>E2ZAA0</accession>
<dbReference type="HOGENOM" id="CLU_128259_0_0_9"/>
<sequence length="109" mass="11697">MISIGNRYTVRGFDGEYTLMGESGWYVQSEVSSYIPALHSSAYAGIDAGAVYGPSARMGTGRTLAGAVVGMRGDISPGFSYDVFAGTPLYKPQGHRTGRAFGFTLSRRW</sequence>
<evidence type="ECO:0000313" key="3">
    <source>
        <dbReference type="Proteomes" id="UP000003195"/>
    </source>
</evidence>
<evidence type="ECO:0000313" key="2">
    <source>
        <dbReference type="EMBL" id="EFQ04862.1"/>
    </source>
</evidence>
<dbReference type="Gene3D" id="2.40.160.50">
    <property type="entry name" value="membrane protein fhac: a member of the omp85/tpsb transporter family"/>
    <property type="match status" value="1"/>
</dbReference>
<dbReference type="GO" id="GO:0098046">
    <property type="term" value="C:type V protein secretion system complex"/>
    <property type="evidence" value="ECO:0007669"/>
    <property type="project" value="TreeGrafter"/>
</dbReference>
<comment type="caution">
    <text evidence="2">The sequence shown here is derived from an EMBL/GenBank/DDBJ whole genome shotgun (WGS) entry which is preliminary data.</text>
</comment>
<dbReference type="PANTHER" id="PTHR34597:SF3">
    <property type="entry name" value="OUTER MEMBRANE TRANSPORTER CDIB"/>
    <property type="match status" value="1"/>
</dbReference>
<dbReference type="PANTHER" id="PTHR34597">
    <property type="entry name" value="SLR1661 PROTEIN"/>
    <property type="match status" value="1"/>
</dbReference>
<proteinExistence type="predicted"/>
<name>E2ZAA0_9FIRM</name>
<feature type="domain" description="Haemolysin activator HlyB C-terminal" evidence="1">
    <location>
        <begin position="2"/>
        <end position="73"/>
    </location>
</feature>
<dbReference type="GO" id="GO:0046819">
    <property type="term" value="P:protein secretion by the type V secretion system"/>
    <property type="evidence" value="ECO:0007669"/>
    <property type="project" value="TreeGrafter"/>
</dbReference>